<dbReference type="OrthoDB" id="4736430at2"/>
<dbReference type="Proteomes" id="UP000192534">
    <property type="component" value="Unassembled WGS sequence"/>
</dbReference>
<evidence type="ECO:0000259" key="1">
    <source>
        <dbReference type="Pfam" id="PF14032"/>
    </source>
</evidence>
<evidence type="ECO:0000313" key="2">
    <source>
        <dbReference type="EMBL" id="ORB49913.1"/>
    </source>
</evidence>
<dbReference type="AlphaFoldDB" id="A0A1X0IQ67"/>
<dbReference type="PROSITE" id="PS51257">
    <property type="entry name" value="PROKAR_LIPOPROTEIN"/>
    <property type="match status" value="1"/>
</dbReference>
<dbReference type="Pfam" id="PF14032">
    <property type="entry name" value="PknH_C"/>
    <property type="match status" value="1"/>
</dbReference>
<protein>
    <recommendedName>
        <fullName evidence="1">PknH-like extracellular domain-containing protein</fullName>
    </recommendedName>
</protein>
<dbReference type="EMBL" id="MVIH01000012">
    <property type="protein sequence ID" value="ORB49913.1"/>
    <property type="molecule type" value="Genomic_DNA"/>
</dbReference>
<comment type="caution">
    <text evidence="2">The sequence shown here is derived from an EMBL/GenBank/DDBJ whole genome shotgun (WGS) entry which is preliminary data.</text>
</comment>
<dbReference type="InterPro" id="IPR038232">
    <property type="entry name" value="PknH-like_Extracell_sf"/>
</dbReference>
<accession>A0A1X0IQ67</accession>
<gene>
    <name evidence="2" type="ORF">BST42_21570</name>
</gene>
<feature type="domain" description="PknH-like extracellular" evidence="1">
    <location>
        <begin position="45"/>
        <end position="244"/>
    </location>
</feature>
<evidence type="ECO:0000313" key="3">
    <source>
        <dbReference type="Proteomes" id="UP000192534"/>
    </source>
</evidence>
<dbReference type="InterPro" id="IPR026954">
    <property type="entry name" value="PknH-like_Extracell"/>
</dbReference>
<dbReference type="Gene3D" id="3.40.1000.70">
    <property type="entry name" value="PknH-like extracellular domain"/>
    <property type="match status" value="1"/>
</dbReference>
<proteinExistence type="predicted"/>
<reference evidence="2 3" key="1">
    <citation type="submission" date="2016-12" db="EMBL/GenBank/DDBJ databases">
        <title>The new phylogeny of genus Mycobacterium.</title>
        <authorList>
            <person name="Tortoli E."/>
            <person name="Trovato A."/>
            <person name="Cirillo D.M."/>
        </authorList>
    </citation>
    <scope>NUCLEOTIDE SEQUENCE [LARGE SCALE GENOMIC DNA]</scope>
    <source>
        <strain evidence="2 3">DSM 44223</strain>
    </source>
</reference>
<sequence>MTRDQAVVRGRSIVGAVVGIAVLAGCTSTVDGSGARQDQGVVLRDLAEVLPTGAEVSRAAGNPLSDSEPPTVGGIDVLPNGIRDNAAADPIECLGPATPFMRVVYEVGDVRRAAWQEFSNFGGGQTVSSVDAGVVQFASNAEAQRMFGAFVTQWKACEGKTVRSALPDPPGAEMRQKVTNVKVDGPTLSATVINSDNQGDASFPTERAIGLAADCVVDVDAAVTGGQRRPAERAVSLARTMLDKVDHGR</sequence>
<name>A0A1X0IQ67_MYCRH</name>
<organism evidence="2 3">
    <name type="scientific">Mycolicibacterium rhodesiae</name>
    <name type="common">Mycobacterium rhodesiae</name>
    <dbReference type="NCBI Taxonomy" id="36814"/>
    <lineage>
        <taxon>Bacteria</taxon>
        <taxon>Bacillati</taxon>
        <taxon>Actinomycetota</taxon>
        <taxon>Actinomycetes</taxon>
        <taxon>Mycobacteriales</taxon>
        <taxon>Mycobacteriaceae</taxon>
        <taxon>Mycolicibacterium</taxon>
    </lineage>
</organism>
<keyword evidence="3" id="KW-1185">Reference proteome</keyword>